<dbReference type="AlphaFoldDB" id="A0A165EJC5"/>
<dbReference type="InterPro" id="IPR006357">
    <property type="entry name" value="HAD-SF_hydro_IIA"/>
</dbReference>
<dbReference type="GO" id="GO:0004035">
    <property type="term" value="F:alkaline phosphatase activity"/>
    <property type="evidence" value="ECO:0007669"/>
    <property type="project" value="UniProtKB-ARBA"/>
</dbReference>
<feature type="active site" description="Proton donor" evidence="6">
    <location>
        <position position="24"/>
    </location>
</feature>
<organism evidence="9 10">
    <name type="scientific">Calocera cornea HHB12733</name>
    <dbReference type="NCBI Taxonomy" id="1353952"/>
    <lineage>
        <taxon>Eukaryota</taxon>
        <taxon>Fungi</taxon>
        <taxon>Dikarya</taxon>
        <taxon>Basidiomycota</taxon>
        <taxon>Agaricomycotina</taxon>
        <taxon>Dacrymycetes</taxon>
        <taxon>Dacrymycetales</taxon>
        <taxon>Dacrymycetaceae</taxon>
        <taxon>Calocera</taxon>
    </lineage>
</organism>
<dbReference type="OrthoDB" id="413953at2759"/>
<dbReference type="InterPro" id="IPR006349">
    <property type="entry name" value="PGP_euk"/>
</dbReference>
<keyword evidence="8" id="KW-0460">Magnesium</keyword>
<evidence type="ECO:0000313" key="9">
    <source>
        <dbReference type="EMBL" id="KZT54986.1"/>
    </source>
</evidence>
<evidence type="ECO:0000256" key="2">
    <source>
        <dbReference type="ARBA" id="ARBA00050247"/>
    </source>
</evidence>
<evidence type="ECO:0000313" key="10">
    <source>
        <dbReference type="Proteomes" id="UP000076842"/>
    </source>
</evidence>
<dbReference type="InterPro" id="IPR036412">
    <property type="entry name" value="HAD-like_sf"/>
</dbReference>
<evidence type="ECO:0000256" key="4">
    <source>
        <dbReference type="ARBA" id="ARBA00069197"/>
    </source>
</evidence>
<dbReference type="NCBIfam" id="TIGR01452">
    <property type="entry name" value="PGP_euk"/>
    <property type="match status" value="1"/>
</dbReference>
<dbReference type="InterPro" id="IPR023214">
    <property type="entry name" value="HAD_sf"/>
</dbReference>
<evidence type="ECO:0000256" key="3">
    <source>
        <dbReference type="ARBA" id="ARBA00066659"/>
    </source>
</evidence>
<dbReference type="EMBL" id="KV424003">
    <property type="protein sequence ID" value="KZT54986.1"/>
    <property type="molecule type" value="Genomic_DNA"/>
</dbReference>
<dbReference type="PIRSF" id="PIRSF000915">
    <property type="entry name" value="PGP-type_phosphatase"/>
    <property type="match status" value="1"/>
</dbReference>
<dbReference type="FunCoup" id="A0A165EJC5">
    <property type="interactions" value="28"/>
</dbReference>
<feature type="binding site" evidence="7">
    <location>
        <position position="218"/>
    </location>
    <ligand>
        <name>substrate</name>
    </ligand>
</feature>
<dbReference type="Pfam" id="PF13242">
    <property type="entry name" value="Hydrolase_like"/>
    <property type="match status" value="1"/>
</dbReference>
<feature type="binding site" evidence="8">
    <location>
        <position position="24"/>
    </location>
    <ligand>
        <name>Mg(2+)</name>
        <dbReference type="ChEBI" id="CHEBI:18420"/>
    </ligand>
</feature>
<keyword evidence="10" id="KW-1185">Reference proteome</keyword>
<dbReference type="NCBIfam" id="TIGR01460">
    <property type="entry name" value="HAD-SF-IIA"/>
    <property type="match status" value="1"/>
</dbReference>
<dbReference type="GO" id="GO:0005737">
    <property type="term" value="C:cytoplasm"/>
    <property type="evidence" value="ECO:0007669"/>
    <property type="project" value="TreeGrafter"/>
</dbReference>
<accession>A0A165EJC5</accession>
<dbReference type="STRING" id="1353952.A0A165EJC5"/>
<gene>
    <name evidence="9" type="ORF">CALCODRAFT_472695</name>
</gene>
<dbReference type="FunFam" id="3.40.50.1000:FF:000039">
    <property type="entry name" value="Phosphoglycolate phosphatase"/>
    <property type="match status" value="1"/>
</dbReference>
<feature type="binding site" evidence="8">
    <location>
        <position position="245"/>
    </location>
    <ligand>
        <name>Mg(2+)</name>
        <dbReference type="ChEBI" id="CHEBI:18420"/>
    </ligand>
</feature>
<evidence type="ECO:0000256" key="6">
    <source>
        <dbReference type="PIRSR" id="PIRSR000915-1"/>
    </source>
</evidence>
<dbReference type="GO" id="GO:0008967">
    <property type="term" value="F:phosphoglycolate phosphatase activity"/>
    <property type="evidence" value="ECO:0007669"/>
    <property type="project" value="TreeGrafter"/>
</dbReference>
<dbReference type="SUPFAM" id="SSF56784">
    <property type="entry name" value="HAD-like"/>
    <property type="match status" value="1"/>
</dbReference>
<protein>
    <recommendedName>
        <fullName evidence="4 5">4-nitrophenylphosphatase</fullName>
        <shortName evidence="5">PNPPase</shortName>
        <ecNumber evidence="3 5">3.1.3.41</ecNumber>
    </recommendedName>
</protein>
<feature type="active site" description="Nucleophile" evidence="6">
    <location>
        <position position="22"/>
    </location>
</feature>
<comment type="catalytic activity">
    <reaction evidence="2 5">
        <text>4-nitrophenyl phosphate + H2O = 4-nitrophenol + phosphate + H(+)</text>
        <dbReference type="Rhea" id="RHEA:21664"/>
        <dbReference type="ChEBI" id="CHEBI:15377"/>
        <dbReference type="ChEBI" id="CHEBI:15378"/>
        <dbReference type="ChEBI" id="CHEBI:43474"/>
        <dbReference type="ChEBI" id="CHEBI:57917"/>
        <dbReference type="ChEBI" id="CHEBI:61146"/>
        <dbReference type="EC" id="3.1.3.41"/>
    </reaction>
</comment>
<dbReference type="Pfam" id="PF13344">
    <property type="entry name" value="Hydrolase_6"/>
    <property type="match status" value="1"/>
</dbReference>
<reference evidence="9 10" key="1">
    <citation type="journal article" date="2016" name="Mol. Biol. Evol.">
        <title>Comparative Genomics of Early-Diverging Mushroom-Forming Fungi Provides Insights into the Origins of Lignocellulose Decay Capabilities.</title>
        <authorList>
            <person name="Nagy L.G."/>
            <person name="Riley R."/>
            <person name="Tritt A."/>
            <person name="Adam C."/>
            <person name="Daum C."/>
            <person name="Floudas D."/>
            <person name="Sun H."/>
            <person name="Yadav J.S."/>
            <person name="Pangilinan J."/>
            <person name="Larsson K.H."/>
            <person name="Matsuura K."/>
            <person name="Barry K."/>
            <person name="Labutti K."/>
            <person name="Kuo R."/>
            <person name="Ohm R.A."/>
            <person name="Bhattacharya S.S."/>
            <person name="Shirouzu T."/>
            <person name="Yoshinaga Y."/>
            <person name="Martin F.M."/>
            <person name="Grigoriev I.V."/>
            <person name="Hibbett D.S."/>
        </authorList>
    </citation>
    <scope>NUCLEOTIDE SEQUENCE [LARGE SCALE GENOMIC DNA]</scope>
    <source>
        <strain evidence="9 10">HHB12733</strain>
    </source>
</reference>
<dbReference type="Proteomes" id="UP000076842">
    <property type="component" value="Unassembled WGS sequence"/>
</dbReference>
<dbReference type="InParanoid" id="A0A165EJC5"/>
<evidence type="ECO:0000256" key="7">
    <source>
        <dbReference type="PIRSR" id="PIRSR000915-2"/>
    </source>
</evidence>
<name>A0A165EJC5_9BASI</name>
<dbReference type="PANTHER" id="PTHR19288">
    <property type="entry name" value="4-NITROPHENYLPHOSPHATASE-RELATED"/>
    <property type="match status" value="1"/>
</dbReference>
<keyword evidence="8" id="KW-0479">Metal-binding</keyword>
<dbReference type="PANTHER" id="PTHR19288:SF46">
    <property type="entry name" value="HALOACID DEHALOGENASE-LIKE HYDROLASE DOMAIN-CONTAINING PROTEIN 2"/>
    <property type="match status" value="1"/>
</dbReference>
<evidence type="ECO:0000256" key="1">
    <source>
        <dbReference type="ARBA" id="ARBA00022801"/>
    </source>
</evidence>
<sequence length="301" mass="32893">MARLTTPEEISKLLDYETFLFDCDGVLWQGDVLIPGAKEALALLRQHKKRIIFVTNNATKSRKAYKKKFDVLGIEAYEEEVFGSAYATAVYCSTVLNFKKEDRVYIIGMSGIEEELDAEGISHTGGSDPADLQAGPYTLDQFTDDPSIKAVIVGLDQYLNYTKISKALQYLVRNEGCHFIATNSDSTYPAADGILPGAGSMYAPLQYILKRSPVSIGKPNKTMLDCIVAKCVQHFDRKKSIMIGDRLDTDVKFGIDGGIDTCLVMTGIAKEADITGPNASPIKPTYVMASVECLAQLVGTS</sequence>
<evidence type="ECO:0000256" key="8">
    <source>
        <dbReference type="PIRSR" id="PIRSR000915-3"/>
    </source>
</evidence>
<feature type="binding site" evidence="8">
    <location>
        <position position="22"/>
    </location>
    <ligand>
        <name>Mg(2+)</name>
        <dbReference type="ChEBI" id="CHEBI:18420"/>
    </ligand>
</feature>
<comment type="cofactor">
    <cofactor evidence="8">
        <name>Mg(2+)</name>
        <dbReference type="ChEBI" id="CHEBI:18420"/>
    </cofactor>
    <text evidence="8">Divalent metal ions. Mg(2+) is the most effective.</text>
</comment>
<dbReference type="EC" id="3.1.3.41" evidence="3 5"/>
<proteinExistence type="predicted"/>
<dbReference type="Gene3D" id="3.40.50.1000">
    <property type="entry name" value="HAD superfamily/HAD-like"/>
    <property type="match status" value="2"/>
</dbReference>
<dbReference type="GO" id="GO:0046872">
    <property type="term" value="F:metal ion binding"/>
    <property type="evidence" value="ECO:0007669"/>
    <property type="project" value="UniProtKB-KW"/>
</dbReference>
<keyword evidence="1 5" id="KW-0378">Hydrolase</keyword>
<evidence type="ECO:0000256" key="5">
    <source>
        <dbReference type="PIRNR" id="PIRNR000915"/>
    </source>
</evidence>